<comment type="caution">
    <text evidence="2">The sequence shown here is derived from an EMBL/GenBank/DDBJ whole genome shotgun (WGS) entry which is preliminary data.</text>
</comment>
<evidence type="ECO:0000259" key="1">
    <source>
        <dbReference type="Pfam" id="PF00156"/>
    </source>
</evidence>
<feature type="domain" description="Phosphoribosyltransferase" evidence="1">
    <location>
        <begin position="52"/>
        <end position="175"/>
    </location>
</feature>
<dbReference type="Gene3D" id="3.40.50.2020">
    <property type="match status" value="1"/>
</dbReference>
<dbReference type="CDD" id="cd06223">
    <property type="entry name" value="PRTases_typeI"/>
    <property type="match status" value="1"/>
</dbReference>
<protein>
    <submittedName>
        <fullName evidence="2">Phosphoribosyltransferase</fullName>
    </submittedName>
</protein>
<reference evidence="2 3" key="1">
    <citation type="submission" date="2024-08" db="EMBL/GenBank/DDBJ databases">
        <title>Genome mining of Saccharopolyspora cebuensis PGLac3 from Nigerian medicinal plant.</title>
        <authorList>
            <person name="Ezeobiora C.E."/>
            <person name="Igbokwe N.H."/>
            <person name="Amin D.H."/>
            <person name="Mendie U.E."/>
        </authorList>
    </citation>
    <scope>NUCLEOTIDE SEQUENCE [LARGE SCALE GENOMIC DNA]</scope>
    <source>
        <strain evidence="2 3">PGLac3</strain>
    </source>
</reference>
<gene>
    <name evidence="2" type="ORF">AB8O55_24195</name>
</gene>
<sequence length="197" mass="21282">MSTSIASSAPGRVFEHHRLWQLHTSVMLQACRLLATAAVQLTTREHLDAVSAVIGIAHGGTTPARHIAARLGLQTHTVRASHNTTDAPYSPATGTVTCDLNSWQPSAPTRLAGTVLVVDDICGSGATFTAVLDVLRPFAEPDTRFLTCALCRNRGAYTPPDLYCWDVADWVVFPWEDVPAGQPTTPLPYPNQVIIRD</sequence>
<dbReference type="GO" id="GO:0016757">
    <property type="term" value="F:glycosyltransferase activity"/>
    <property type="evidence" value="ECO:0007669"/>
    <property type="project" value="UniProtKB-KW"/>
</dbReference>
<keyword evidence="2" id="KW-0328">Glycosyltransferase</keyword>
<evidence type="ECO:0000313" key="3">
    <source>
        <dbReference type="Proteomes" id="UP001564626"/>
    </source>
</evidence>
<keyword evidence="2" id="KW-0808">Transferase</keyword>
<dbReference type="EMBL" id="JBGEHV010000058">
    <property type="protein sequence ID" value="MEY8042518.1"/>
    <property type="molecule type" value="Genomic_DNA"/>
</dbReference>
<name>A0ABV4CQ09_9PSEU</name>
<keyword evidence="3" id="KW-1185">Reference proteome</keyword>
<evidence type="ECO:0000313" key="2">
    <source>
        <dbReference type="EMBL" id="MEY8042518.1"/>
    </source>
</evidence>
<dbReference type="InterPro" id="IPR029057">
    <property type="entry name" value="PRTase-like"/>
</dbReference>
<accession>A0ABV4CQ09</accession>
<dbReference type="RefSeq" id="WP_186361423.1">
    <property type="nucleotide sequence ID" value="NZ_BAABII010000023.1"/>
</dbReference>
<proteinExistence type="predicted"/>
<dbReference type="Proteomes" id="UP001564626">
    <property type="component" value="Unassembled WGS sequence"/>
</dbReference>
<dbReference type="InterPro" id="IPR000836">
    <property type="entry name" value="PRTase_dom"/>
</dbReference>
<organism evidence="2 3">
    <name type="scientific">Saccharopolyspora cebuensis</name>
    <dbReference type="NCBI Taxonomy" id="418759"/>
    <lineage>
        <taxon>Bacteria</taxon>
        <taxon>Bacillati</taxon>
        <taxon>Actinomycetota</taxon>
        <taxon>Actinomycetes</taxon>
        <taxon>Pseudonocardiales</taxon>
        <taxon>Pseudonocardiaceae</taxon>
        <taxon>Saccharopolyspora</taxon>
    </lineage>
</organism>
<dbReference type="SUPFAM" id="SSF53271">
    <property type="entry name" value="PRTase-like"/>
    <property type="match status" value="1"/>
</dbReference>
<dbReference type="Pfam" id="PF00156">
    <property type="entry name" value="Pribosyltran"/>
    <property type="match status" value="1"/>
</dbReference>